<dbReference type="Gene3D" id="3.90.70.10">
    <property type="entry name" value="Cysteine proteinases"/>
    <property type="match status" value="1"/>
</dbReference>
<dbReference type="InterPro" id="IPR038765">
    <property type="entry name" value="Papain-like_cys_pep_sf"/>
</dbReference>
<dbReference type="SUPFAM" id="SSF54001">
    <property type="entry name" value="Cysteine proteinases"/>
    <property type="match status" value="1"/>
</dbReference>
<name>A0ABY8TXL1_TETOB</name>
<feature type="domain" description="Peptidase C1A papain C-terminal" evidence="1">
    <location>
        <begin position="107"/>
        <end position="196"/>
    </location>
</feature>
<sequence length="225" mass="23609">MATWRPLSVGAVRCVTLRLLLGVILVGSLAATTLASKGSVHGAEVTGAFSRILEQSLDCSTADSSNSSADTGGFAYISPAQVGPSAGNTDWPAGAAFSMAYDGSALDTVAKVKQAIMLDGGVRTALASLPAFEFLNCTTLHDADASASEEPDWHAAFCYGWRDAANNTGEGWWLCKNSWVASWGCDGTFRMAYGAAYGMPPDYTYAIQFGPKTEAAKQAKARQLL</sequence>
<accession>A0ABY8TXL1</accession>
<protein>
    <recommendedName>
        <fullName evidence="1">Peptidase C1A papain C-terminal domain-containing protein</fullName>
    </recommendedName>
</protein>
<dbReference type="EMBL" id="CP126212">
    <property type="protein sequence ID" value="WIA13890.1"/>
    <property type="molecule type" value="Genomic_DNA"/>
</dbReference>
<proteinExistence type="predicted"/>
<organism evidence="2 3">
    <name type="scientific">Tetradesmus obliquus</name>
    <name type="common">Green alga</name>
    <name type="synonym">Acutodesmus obliquus</name>
    <dbReference type="NCBI Taxonomy" id="3088"/>
    <lineage>
        <taxon>Eukaryota</taxon>
        <taxon>Viridiplantae</taxon>
        <taxon>Chlorophyta</taxon>
        <taxon>core chlorophytes</taxon>
        <taxon>Chlorophyceae</taxon>
        <taxon>CS clade</taxon>
        <taxon>Sphaeropleales</taxon>
        <taxon>Scenedesmaceae</taxon>
        <taxon>Tetradesmus</taxon>
    </lineage>
</organism>
<keyword evidence="3" id="KW-1185">Reference proteome</keyword>
<gene>
    <name evidence="2" type="ORF">OEZ85_002462</name>
</gene>
<dbReference type="Proteomes" id="UP001244341">
    <property type="component" value="Chromosome 5b"/>
</dbReference>
<evidence type="ECO:0000259" key="1">
    <source>
        <dbReference type="Pfam" id="PF00112"/>
    </source>
</evidence>
<dbReference type="InterPro" id="IPR000668">
    <property type="entry name" value="Peptidase_C1A_C"/>
</dbReference>
<evidence type="ECO:0000313" key="2">
    <source>
        <dbReference type="EMBL" id="WIA13890.1"/>
    </source>
</evidence>
<dbReference type="Pfam" id="PF00112">
    <property type="entry name" value="Peptidase_C1"/>
    <property type="match status" value="1"/>
</dbReference>
<evidence type="ECO:0000313" key="3">
    <source>
        <dbReference type="Proteomes" id="UP001244341"/>
    </source>
</evidence>
<reference evidence="2 3" key="1">
    <citation type="submission" date="2023-05" db="EMBL/GenBank/DDBJ databases">
        <title>A 100% complete, gapless, phased diploid assembly of the Scenedesmus obliquus UTEX 3031 genome.</title>
        <authorList>
            <person name="Biondi T.C."/>
            <person name="Hanschen E.R."/>
            <person name="Kwon T."/>
            <person name="Eng W."/>
            <person name="Kruse C.P.S."/>
            <person name="Koehler S.I."/>
            <person name="Kunde Y."/>
            <person name="Gleasner C.D."/>
            <person name="You Mak K.T."/>
            <person name="Polle J."/>
            <person name="Hovde B.T."/>
            <person name="Starkenburg S.R."/>
        </authorList>
    </citation>
    <scope>NUCLEOTIDE SEQUENCE [LARGE SCALE GENOMIC DNA]</scope>
    <source>
        <strain evidence="2 3">DOE0152z</strain>
    </source>
</reference>